<feature type="chain" id="PRO_5034307607" evidence="2">
    <location>
        <begin position="21"/>
        <end position="397"/>
    </location>
</feature>
<dbReference type="Gene3D" id="3.40.30.10">
    <property type="entry name" value="Glutaredoxin"/>
    <property type="match status" value="1"/>
</dbReference>
<organism evidence="4 5">
    <name type="scientific">Parabacteroides chinchillae</name>
    <dbReference type="NCBI Taxonomy" id="871327"/>
    <lineage>
        <taxon>Bacteria</taxon>
        <taxon>Pseudomonadati</taxon>
        <taxon>Bacteroidota</taxon>
        <taxon>Bacteroidia</taxon>
        <taxon>Bacteroidales</taxon>
        <taxon>Tannerellaceae</taxon>
        <taxon>Parabacteroides</taxon>
    </lineage>
</organism>
<proteinExistence type="predicted"/>
<dbReference type="GO" id="GO:0016491">
    <property type="term" value="F:oxidoreductase activity"/>
    <property type="evidence" value="ECO:0007669"/>
    <property type="project" value="InterPro"/>
</dbReference>
<dbReference type="PROSITE" id="PS51352">
    <property type="entry name" value="THIOREDOXIN_2"/>
    <property type="match status" value="1"/>
</dbReference>
<sequence length="397" mass="45825">MKTRLLIISAFLLSAMTNAAQDMKKDYLGKVLDNLEKIESATYTEIMEAWEPGDTIASYRTPFIVNEYNNPIDTIIGASYVCFTPSIEFYGGYDGKKRAIVYDEDKNIVLDDFTVRKLPFRLVTPPFFSFTKNVIKYALETNDKITMELDDMAECYHFKLTIKEDKQVEFFGKAYYMDNPYAFDPTSVYELWIRKSDDLPYKYRREQCHSISAVTCVDVEYNRLSIEDFNLSDYFPKDFEVRMYGQKRNVPVLPELTGIKAPDWTLNDIKEKTVSLSDIKSKVVLLEFTGIGCGPCMVSIPFLNKLKDDFGEDKLEVVAIETWKRNAHSRQNYVDKHNITYMFLSATDAVIKDYRTGGAAPVFFILDEHRTIRKVINGYNKEVTDKEILDAITGLLE</sequence>
<evidence type="ECO:0000313" key="4">
    <source>
        <dbReference type="EMBL" id="SEG01902.1"/>
    </source>
</evidence>
<dbReference type="PANTHER" id="PTHR42852:SF17">
    <property type="entry name" value="THIOREDOXIN-LIKE PROTEIN HI_1115"/>
    <property type="match status" value="1"/>
</dbReference>
<dbReference type="PANTHER" id="PTHR42852">
    <property type="entry name" value="THIOL:DISULFIDE INTERCHANGE PROTEIN DSBE"/>
    <property type="match status" value="1"/>
</dbReference>
<dbReference type="InterPro" id="IPR013766">
    <property type="entry name" value="Thioredoxin_domain"/>
</dbReference>
<dbReference type="GO" id="GO:0016209">
    <property type="term" value="F:antioxidant activity"/>
    <property type="evidence" value="ECO:0007669"/>
    <property type="project" value="InterPro"/>
</dbReference>
<feature type="signal peptide" evidence="2">
    <location>
        <begin position="1"/>
        <end position="20"/>
    </location>
</feature>
<dbReference type="InterPro" id="IPR036249">
    <property type="entry name" value="Thioredoxin-like_sf"/>
</dbReference>
<dbReference type="InterPro" id="IPR000866">
    <property type="entry name" value="AhpC/TSA"/>
</dbReference>
<dbReference type="InterPro" id="IPR050553">
    <property type="entry name" value="Thioredoxin_ResA/DsbE_sf"/>
</dbReference>
<dbReference type="EMBL" id="FNVS01000012">
    <property type="protein sequence ID" value="SEG01902.1"/>
    <property type="molecule type" value="Genomic_DNA"/>
</dbReference>
<evidence type="ECO:0000256" key="2">
    <source>
        <dbReference type="SAM" id="SignalP"/>
    </source>
</evidence>
<dbReference type="CDD" id="cd02966">
    <property type="entry name" value="TlpA_like_family"/>
    <property type="match status" value="1"/>
</dbReference>
<comment type="caution">
    <text evidence="4">The sequence shown here is derived from an EMBL/GenBank/DDBJ whole genome shotgun (WGS) entry which is preliminary data.</text>
</comment>
<dbReference type="RefSeq" id="WP_103983729.1">
    <property type="nucleotide sequence ID" value="NZ_FNVS01000012.1"/>
</dbReference>
<dbReference type="PROSITE" id="PS00194">
    <property type="entry name" value="THIOREDOXIN_1"/>
    <property type="match status" value="1"/>
</dbReference>
<keyword evidence="2" id="KW-0732">Signal</keyword>
<keyword evidence="5" id="KW-1185">Reference proteome</keyword>
<evidence type="ECO:0000259" key="3">
    <source>
        <dbReference type="PROSITE" id="PS51352"/>
    </source>
</evidence>
<dbReference type="Pfam" id="PF00578">
    <property type="entry name" value="AhpC-TSA"/>
    <property type="match status" value="1"/>
</dbReference>
<keyword evidence="1" id="KW-0676">Redox-active center</keyword>
<dbReference type="AlphaFoldDB" id="A0A8G2BXB3"/>
<dbReference type="Proteomes" id="UP000236725">
    <property type="component" value="Unassembled WGS sequence"/>
</dbReference>
<dbReference type="InterPro" id="IPR017937">
    <property type="entry name" value="Thioredoxin_CS"/>
</dbReference>
<evidence type="ECO:0000256" key="1">
    <source>
        <dbReference type="ARBA" id="ARBA00023284"/>
    </source>
</evidence>
<protein>
    <submittedName>
        <fullName evidence="4">Peroxiredoxin</fullName>
    </submittedName>
</protein>
<gene>
    <name evidence="4" type="ORF">SAMN05444001_11261</name>
</gene>
<dbReference type="SUPFAM" id="SSF52833">
    <property type="entry name" value="Thioredoxin-like"/>
    <property type="match status" value="1"/>
</dbReference>
<reference evidence="4 5" key="1">
    <citation type="submission" date="2016-10" db="EMBL/GenBank/DDBJ databases">
        <authorList>
            <person name="Varghese N."/>
            <person name="Submissions S."/>
        </authorList>
    </citation>
    <scope>NUCLEOTIDE SEQUENCE [LARGE SCALE GENOMIC DNA]</scope>
    <source>
        <strain evidence="4 5">DSM 29073</strain>
    </source>
</reference>
<name>A0A8G2BXB3_9BACT</name>
<accession>A0A8G2BXB3</accession>
<evidence type="ECO:0000313" key="5">
    <source>
        <dbReference type="Proteomes" id="UP000236725"/>
    </source>
</evidence>
<feature type="domain" description="Thioredoxin" evidence="3">
    <location>
        <begin position="255"/>
        <end position="397"/>
    </location>
</feature>